<dbReference type="InterPro" id="IPR050206">
    <property type="entry name" value="FtsK/SpoIIIE/SftA"/>
</dbReference>
<keyword evidence="8 11" id="KW-0472">Membrane</keyword>
<dbReference type="PROSITE" id="PS50206">
    <property type="entry name" value="RHODANESE_3"/>
    <property type="match status" value="1"/>
</dbReference>
<dbReference type="PANTHER" id="PTHR22683:SF1">
    <property type="entry name" value="TYPE VII SECRETION SYSTEM PROTEIN ESSC"/>
    <property type="match status" value="1"/>
</dbReference>
<dbReference type="EMBL" id="JACHMG010000001">
    <property type="protein sequence ID" value="MBB4687595.1"/>
    <property type="molecule type" value="Genomic_DNA"/>
</dbReference>
<dbReference type="Pfam" id="PF01580">
    <property type="entry name" value="FtsK_SpoIIIE"/>
    <property type="match status" value="2"/>
</dbReference>
<evidence type="ECO:0000256" key="2">
    <source>
        <dbReference type="ARBA" id="ARBA00022475"/>
    </source>
</evidence>
<dbReference type="PROSITE" id="PS50901">
    <property type="entry name" value="FTSK"/>
    <property type="match status" value="3"/>
</dbReference>
<evidence type="ECO:0000256" key="3">
    <source>
        <dbReference type="ARBA" id="ARBA00022692"/>
    </source>
</evidence>
<feature type="binding site" evidence="9">
    <location>
        <begin position="476"/>
        <end position="483"/>
    </location>
    <ligand>
        <name>ATP</name>
        <dbReference type="ChEBI" id="CHEBI:30616"/>
    </ligand>
</feature>
<comment type="caution">
    <text evidence="14">The sequence shown here is derived from an EMBL/GenBank/DDBJ whole genome shotgun (WGS) entry which is preliminary data.</text>
</comment>
<evidence type="ECO:0000256" key="7">
    <source>
        <dbReference type="ARBA" id="ARBA00022989"/>
    </source>
</evidence>
<organism evidence="14 15">
    <name type="scientific">Amycolatopsis jiangsuensis</name>
    <dbReference type="NCBI Taxonomy" id="1181879"/>
    <lineage>
        <taxon>Bacteria</taxon>
        <taxon>Bacillati</taxon>
        <taxon>Actinomycetota</taxon>
        <taxon>Actinomycetes</taxon>
        <taxon>Pseudonocardiales</taxon>
        <taxon>Pseudonocardiaceae</taxon>
        <taxon>Amycolatopsis</taxon>
    </lineage>
</organism>
<dbReference type="PANTHER" id="PTHR22683">
    <property type="entry name" value="SPORULATION PROTEIN RELATED"/>
    <property type="match status" value="1"/>
</dbReference>
<feature type="domain" description="FtsK" evidence="13">
    <location>
        <begin position="1104"/>
        <end position="1288"/>
    </location>
</feature>
<reference evidence="14 15" key="1">
    <citation type="submission" date="2020-08" db="EMBL/GenBank/DDBJ databases">
        <title>Sequencing the genomes of 1000 actinobacteria strains.</title>
        <authorList>
            <person name="Klenk H.-P."/>
        </authorList>
    </citation>
    <scope>NUCLEOTIDE SEQUENCE [LARGE SCALE GENOMIC DNA]</scope>
    <source>
        <strain evidence="14 15">DSM 45859</strain>
    </source>
</reference>
<dbReference type="SMART" id="SM00382">
    <property type="entry name" value="AAA"/>
    <property type="match status" value="3"/>
</dbReference>
<feature type="transmembrane region" description="Helical" evidence="11">
    <location>
        <begin position="40"/>
        <end position="61"/>
    </location>
</feature>
<accession>A0A840J1S4</accession>
<feature type="domain" description="FtsK" evidence="13">
    <location>
        <begin position="820"/>
        <end position="1011"/>
    </location>
</feature>
<dbReference type="InterPro" id="IPR023836">
    <property type="entry name" value="EccCa-like_Actinobacteria"/>
</dbReference>
<dbReference type="InterPro" id="IPR023837">
    <property type="entry name" value="EccCb-like_Actinobacteria"/>
</dbReference>
<dbReference type="GO" id="GO:0005886">
    <property type="term" value="C:plasma membrane"/>
    <property type="evidence" value="ECO:0007669"/>
    <property type="project" value="UniProtKB-SubCell"/>
</dbReference>
<keyword evidence="2" id="KW-1003">Cell membrane</keyword>
<dbReference type="InterPro" id="IPR003593">
    <property type="entry name" value="AAA+_ATPase"/>
</dbReference>
<keyword evidence="3 11" id="KW-0812">Transmembrane</keyword>
<dbReference type="GO" id="GO:0003677">
    <property type="term" value="F:DNA binding"/>
    <property type="evidence" value="ECO:0007669"/>
    <property type="project" value="InterPro"/>
</dbReference>
<feature type="binding site" evidence="9">
    <location>
        <begin position="1121"/>
        <end position="1128"/>
    </location>
    <ligand>
        <name>ATP</name>
        <dbReference type="ChEBI" id="CHEBI:30616"/>
    </ligand>
</feature>
<keyword evidence="15" id="KW-1185">Reference proteome</keyword>
<evidence type="ECO:0000256" key="11">
    <source>
        <dbReference type="SAM" id="Phobius"/>
    </source>
</evidence>
<keyword evidence="6 9" id="KW-0067">ATP-binding</keyword>
<keyword evidence="4" id="KW-0677">Repeat</keyword>
<dbReference type="InterPro" id="IPR001763">
    <property type="entry name" value="Rhodanese-like_dom"/>
</dbReference>
<dbReference type="GO" id="GO:0005524">
    <property type="term" value="F:ATP binding"/>
    <property type="evidence" value="ECO:0007669"/>
    <property type="project" value="UniProtKB-UniRule"/>
</dbReference>
<feature type="domain" description="Rhodanese" evidence="12">
    <location>
        <begin position="918"/>
        <end position="962"/>
    </location>
</feature>
<sequence>MSTETVKRGPRAAGPEMPEGQVDLQEPPVMAEPAARDFNSLLMMLPMAIGSMVMVLAFSGVAGSSPFTYVIGGGMGVSMMAMSLGQLSRASGERKRKMKAERRDYLRYITQVRERARSTAEDQRRAVAWNNPSPDSLWSVAMGPRLWERRVSHDDFARVRIGLGSQQSALELMPPVTKPIEDLEPLSAISLRRFTETYRTLSGIPTAVGLRSFTSVEFDGDPDAAVALVRAMLAQLVTFHSPDELRLAVLTTESAQAQWDWVKWLPHNNHPTLRDTAGPLRLLAADHDELMDILGPEVADRDDHDKTVGPTTTEPFVVVVAHLATIPESSRLVGAGLRNVVLLDVTGTLPGGPKVLRLTTKDDVVEFPAGSGVGSASRDELSVTQSEGLSRLLAPKRTSGTLEIADQPLDSDFGLTALLGIKDVHTFDIATQWRPRAVQRARMSVPIGVTEDGEIVELDLKESAQGGMGPHGMLIGATGSGKSELLRTLVLGLAATHSSEILNFVLVDFKGGATFLGMDRLPHTSAMITNLADELPLVDRMQDSLNGEMVRRQEQLRASGYPSLYEYEKARAAGEQLAPMPTLFLVVDEFSELLSAKPEFMELFVSVGRLGRSLGVHLLLASQRLDEGRIHRVEGHLSYRIALRTFSSMESRSVIGAGSAYELPPEPGNGYLKIDTTNLVRFKAAYVSGPVPAGSGENSAVAAARASRAVVPFFTQARPTKLIVHDDEPEPEEKQSDVDALEAAAPGGLTLADVFVDRLAGSGPAARQVWLPPLAESPSLDSLLPSVVPDPVRGMSVSDPAHWGRLRVPMGMIDRPFEQVRELLMADLSSAAGHVAVVGGPKTGKSTVLRTLVLALAMTHTPREVQFYGLDFGGGGIMSLNGLPHVGSIATRLERDRVVRTIEEISQVMESRETLFAEHGIESMDAYRELRKSGRIDDPFGDVFLVVDGWYSLKNDYGDLEQKIGELASRGLSFGVHVVIGATRWSEIRPYLRDLLQTRFELRLGDPMESEIGSRKAKTVPNQPGRGLTPDGLHFLAALPRMDGSGNTEDLAAATKSVAEEVHLFWPGAPAPSVRLLPAKLPMVQLPGPDGDLRVALGQDEQRLLPVWHDFSATPHLLTFGDNETGKTNLLRLVLRSVLARYPSSEAKIVLADPSRQLDTEVPEEYRVGYATTTEALQELAQQASVSLTPRVPDQSITADRLKRRDWWTGPRLFFVIDDYQLLTTGMGSPLEPLLSLLSQGSYIGFHLILGRSTSGAMRALSDAVVRRIWELGSPGVVFSYPKEEGKFLGEAAPRSLPAGRAQLVTRRGVKLVQTGFVPLEDEPAGDGLSPLAMTERGVR</sequence>
<dbReference type="SUPFAM" id="SSF52540">
    <property type="entry name" value="P-loop containing nucleoside triphosphate hydrolases"/>
    <property type="match status" value="3"/>
</dbReference>
<keyword evidence="5 9" id="KW-0547">Nucleotide-binding</keyword>
<evidence type="ECO:0000256" key="6">
    <source>
        <dbReference type="ARBA" id="ARBA00022840"/>
    </source>
</evidence>
<dbReference type="NCBIfam" id="TIGR03924">
    <property type="entry name" value="T7SS_EccC_a"/>
    <property type="match status" value="1"/>
</dbReference>
<protein>
    <submittedName>
        <fullName evidence="14">S-DNA-T family DNA segregation ATPase FtsK/SpoIIIE</fullName>
    </submittedName>
</protein>
<dbReference type="InterPro" id="IPR002543">
    <property type="entry name" value="FtsK_dom"/>
</dbReference>
<evidence type="ECO:0000256" key="5">
    <source>
        <dbReference type="ARBA" id="ARBA00022741"/>
    </source>
</evidence>
<dbReference type="Gene3D" id="3.40.50.300">
    <property type="entry name" value="P-loop containing nucleotide triphosphate hydrolases"/>
    <property type="match status" value="3"/>
</dbReference>
<evidence type="ECO:0000256" key="1">
    <source>
        <dbReference type="ARBA" id="ARBA00004651"/>
    </source>
</evidence>
<evidence type="ECO:0000256" key="8">
    <source>
        <dbReference type="ARBA" id="ARBA00023136"/>
    </source>
</evidence>
<dbReference type="NCBIfam" id="TIGR03925">
    <property type="entry name" value="T7SS_EccC_b"/>
    <property type="match status" value="1"/>
</dbReference>
<feature type="binding site" evidence="9">
    <location>
        <begin position="839"/>
        <end position="846"/>
    </location>
    <ligand>
        <name>ATP</name>
        <dbReference type="ChEBI" id="CHEBI:30616"/>
    </ligand>
</feature>
<gene>
    <name evidence="14" type="ORF">BJY18_005080</name>
</gene>
<feature type="transmembrane region" description="Helical" evidence="11">
    <location>
        <begin position="67"/>
        <end position="87"/>
    </location>
</feature>
<feature type="region of interest" description="Disordered" evidence="10">
    <location>
        <begin position="1"/>
        <end position="25"/>
    </location>
</feature>
<dbReference type="InterPro" id="IPR027417">
    <property type="entry name" value="P-loop_NTPase"/>
</dbReference>
<keyword evidence="7 11" id="KW-1133">Transmembrane helix</keyword>
<evidence type="ECO:0000256" key="9">
    <source>
        <dbReference type="PROSITE-ProRule" id="PRU00289"/>
    </source>
</evidence>
<proteinExistence type="predicted"/>
<evidence type="ECO:0000256" key="10">
    <source>
        <dbReference type="SAM" id="MobiDB-lite"/>
    </source>
</evidence>
<dbReference type="RefSeq" id="WP_184782416.1">
    <property type="nucleotide sequence ID" value="NZ_JACHMG010000001.1"/>
</dbReference>
<dbReference type="Proteomes" id="UP000581769">
    <property type="component" value="Unassembled WGS sequence"/>
</dbReference>
<feature type="domain" description="FtsK" evidence="13">
    <location>
        <begin position="453"/>
        <end position="652"/>
    </location>
</feature>
<evidence type="ECO:0000256" key="4">
    <source>
        <dbReference type="ARBA" id="ARBA00022737"/>
    </source>
</evidence>
<name>A0A840J1S4_9PSEU</name>
<evidence type="ECO:0000313" key="14">
    <source>
        <dbReference type="EMBL" id="MBB4687595.1"/>
    </source>
</evidence>
<comment type="subcellular location">
    <subcellularLocation>
        <location evidence="1">Cell membrane</location>
        <topology evidence="1">Multi-pass membrane protein</topology>
    </subcellularLocation>
</comment>
<evidence type="ECO:0000313" key="15">
    <source>
        <dbReference type="Proteomes" id="UP000581769"/>
    </source>
</evidence>
<evidence type="ECO:0000259" key="12">
    <source>
        <dbReference type="PROSITE" id="PS50206"/>
    </source>
</evidence>
<evidence type="ECO:0000259" key="13">
    <source>
        <dbReference type="PROSITE" id="PS50901"/>
    </source>
</evidence>